<dbReference type="PANTHER" id="PTHR43214:SF24">
    <property type="entry name" value="TRANSCRIPTIONAL REGULATORY PROTEIN NARL-RELATED"/>
    <property type="match status" value="1"/>
</dbReference>
<keyword evidence="1" id="KW-0805">Transcription regulation</keyword>
<dbReference type="RefSeq" id="WP_093786901.1">
    <property type="nucleotide sequence ID" value="NZ_FNIE01000012.1"/>
</dbReference>
<dbReference type="CDD" id="cd06170">
    <property type="entry name" value="LuxR_C_like"/>
    <property type="match status" value="1"/>
</dbReference>
<evidence type="ECO:0000256" key="3">
    <source>
        <dbReference type="ARBA" id="ARBA00023163"/>
    </source>
</evidence>
<evidence type="ECO:0000259" key="4">
    <source>
        <dbReference type="PROSITE" id="PS50043"/>
    </source>
</evidence>
<accession>A0A1H0M5X2</accession>
<dbReference type="PANTHER" id="PTHR43214">
    <property type="entry name" value="TWO-COMPONENT RESPONSE REGULATOR"/>
    <property type="match status" value="1"/>
</dbReference>
<keyword evidence="3" id="KW-0804">Transcription</keyword>
<dbReference type="GO" id="GO:0003677">
    <property type="term" value="F:DNA binding"/>
    <property type="evidence" value="ECO:0007669"/>
    <property type="project" value="UniProtKB-KW"/>
</dbReference>
<dbReference type="AlphaFoldDB" id="A0A1H0M5X2"/>
<dbReference type="SMART" id="SM00421">
    <property type="entry name" value="HTH_LUXR"/>
    <property type="match status" value="1"/>
</dbReference>
<evidence type="ECO:0000313" key="6">
    <source>
        <dbReference type="Proteomes" id="UP000199341"/>
    </source>
</evidence>
<dbReference type="PROSITE" id="PS50043">
    <property type="entry name" value="HTH_LUXR_2"/>
    <property type="match status" value="1"/>
</dbReference>
<dbReference type="InterPro" id="IPR039420">
    <property type="entry name" value="WalR-like"/>
</dbReference>
<dbReference type="InterPro" id="IPR000792">
    <property type="entry name" value="Tscrpt_reg_LuxR_C"/>
</dbReference>
<evidence type="ECO:0000313" key="5">
    <source>
        <dbReference type="EMBL" id="SDO75902.1"/>
    </source>
</evidence>
<dbReference type="OrthoDB" id="4309410at2"/>
<sequence length="216" mass="23255">MQQQVLADTVRVAVHSSDGLTRAGLVSYLGHDRRLSLTEVAGEADVMVVAAEVANASTLGLLRRLAEDAGAGRDAMNFVVVLGRRWEADVAAAVDRGVRAVLVRGSFTAAEFARTLIAVAQGGGSLPPPLQGALMEQIRVIQREVLAPRGLSASGVNAREVDVLRLLAEGWELSDIADKLRFSERTIKYVLYGLMKRLDLRNRAHAVSYAIRTGLI</sequence>
<keyword evidence="2 5" id="KW-0238">DNA-binding</keyword>
<dbReference type="STRING" id="310781.SAMN05216259_11281"/>
<dbReference type="Proteomes" id="UP000199341">
    <property type="component" value="Unassembled WGS sequence"/>
</dbReference>
<reference evidence="5 6" key="1">
    <citation type="submission" date="2016-10" db="EMBL/GenBank/DDBJ databases">
        <authorList>
            <person name="de Groot N.N."/>
        </authorList>
    </citation>
    <scope>NUCLEOTIDE SEQUENCE [LARGE SCALE GENOMIC DNA]</scope>
    <source>
        <strain evidence="5 6">CGMCC 4.2022</strain>
    </source>
</reference>
<gene>
    <name evidence="5" type="ORF">SAMN05216259_11281</name>
</gene>
<dbReference type="SUPFAM" id="SSF46894">
    <property type="entry name" value="C-terminal effector domain of the bipartite response regulators"/>
    <property type="match status" value="1"/>
</dbReference>
<dbReference type="InterPro" id="IPR016032">
    <property type="entry name" value="Sig_transdc_resp-reg_C-effctor"/>
</dbReference>
<name>A0A1H0M5X2_9ACTN</name>
<organism evidence="5 6">
    <name type="scientific">Actinacidiphila guanduensis</name>
    <dbReference type="NCBI Taxonomy" id="310781"/>
    <lineage>
        <taxon>Bacteria</taxon>
        <taxon>Bacillati</taxon>
        <taxon>Actinomycetota</taxon>
        <taxon>Actinomycetes</taxon>
        <taxon>Kitasatosporales</taxon>
        <taxon>Streptomycetaceae</taxon>
        <taxon>Actinacidiphila</taxon>
    </lineage>
</organism>
<evidence type="ECO:0000256" key="2">
    <source>
        <dbReference type="ARBA" id="ARBA00023125"/>
    </source>
</evidence>
<dbReference type="Pfam" id="PF00196">
    <property type="entry name" value="GerE"/>
    <property type="match status" value="1"/>
</dbReference>
<dbReference type="PRINTS" id="PR00038">
    <property type="entry name" value="HTHLUXR"/>
</dbReference>
<dbReference type="EMBL" id="FNIE01000012">
    <property type="protein sequence ID" value="SDO75902.1"/>
    <property type="molecule type" value="Genomic_DNA"/>
</dbReference>
<protein>
    <submittedName>
        <fullName evidence="5">DNA-binding response regulator, NarL/FixJ family, contains REC and HTH domains</fullName>
    </submittedName>
</protein>
<dbReference type="GO" id="GO:0006355">
    <property type="term" value="P:regulation of DNA-templated transcription"/>
    <property type="evidence" value="ECO:0007669"/>
    <property type="project" value="InterPro"/>
</dbReference>
<proteinExistence type="predicted"/>
<feature type="domain" description="HTH luxR-type" evidence="4">
    <location>
        <begin position="149"/>
        <end position="214"/>
    </location>
</feature>
<dbReference type="Gene3D" id="3.40.50.2300">
    <property type="match status" value="1"/>
</dbReference>
<keyword evidence="6" id="KW-1185">Reference proteome</keyword>
<evidence type="ECO:0000256" key="1">
    <source>
        <dbReference type="ARBA" id="ARBA00023015"/>
    </source>
</evidence>